<evidence type="ECO:0000313" key="1">
    <source>
        <dbReference type="EMBL" id="MBU9711309.1"/>
    </source>
</evidence>
<dbReference type="RefSeq" id="WP_217065193.1">
    <property type="nucleotide sequence ID" value="NZ_JAHQCS010000066.1"/>
</dbReference>
<protein>
    <submittedName>
        <fullName evidence="1">Aspartyl-phosphate phosphatase Spo0E family protein</fullName>
    </submittedName>
</protein>
<dbReference type="InterPro" id="IPR018540">
    <property type="entry name" value="Spo0E-like"/>
</dbReference>
<comment type="caution">
    <text evidence="1">The sequence shown here is derived from an EMBL/GenBank/DDBJ whole genome shotgun (WGS) entry which is preliminary data.</text>
</comment>
<accession>A0ABS6JDN2</accession>
<organism evidence="1 2">
    <name type="scientific">Evansella tamaricis</name>
    <dbReference type="NCBI Taxonomy" id="2069301"/>
    <lineage>
        <taxon>Bacteria</taxon>
        <taxon>Bacillati</taxon>
        <taxon>Bacillota</taxon>
        <taxon>Bacilli</taxon>
        <taxon>Bacillales</taxon>
        <taxon>Bacillaceae</taxon>
        <taxon>Evansella</taxon>
    </lineage>
</organism>
<proteinExistence type="predicted"/>
<dbReference type="Pfam" id="PF09388">
    <property type="entry name" value="SpoOE-like"/>
    <property type="match status" value="1"/>
</dbReference>
<dbReference type="Proteomes" id="UP000784880">
    <property type="component" value="Unassembled WGS sequence"/>
</dbReference>
<dbReference type="EMBL" id="JAHQCS010000066">
    <property type="protein sequence ID" value="MBU9711309.1"/>
    <property type="molecule type" value="Genomic_DNA"/>
</dbReference>
<dbReference type="PANTHER" id="PTHR41263">
    <property type="entry name" value="ASPARTYL-PHOSPHATE PHOSPHATASE YISI"/>
    <property type="match status" value="1"/>
</dbReference>
<dbReference type="InterPro" id="IPR053028">
    <property type="entry name" value="Spo0E-like_phosphatase"/>
</dbReference>
<gene>
    <name evidence="1" type="ORF">KS419_06155</name>
</gene>
<evidence type="ECO:0000313" key="2">
    <source>
        <dbReference type="Proteomes" id="UP000784880"/>
    </source>
</evidence>
<keyword evidence="2" id="KW-1185">Reference proteome</keyword>
<dbReference type="PANTHER" id="PTHR41263:SF1">
    <property type="entry name" value="ASPARTYL-PHOSPHATE PHOSPHATASE YISI"/>
    <property type="match status" value="1"/>
</dbReference>
<sequence>MSIKNQIETKRKELIIIAKEHGLSSKHTLRCSEELDKLILLYQQKDLH</sequence>
<name>A0ABS6JDN2_9BACI</name>
<reference evidence="1 2" key="1">
    <citation type="submission" date="2021-06" db="EMBL/GenBank/DDBJ databases">
        <title>Bacillus sp. RD4P76, an endophyte from a halophyte.</title>
        <authorList>
            <person name="Sun J.-Q."/>
        </authorList>
    </citation>
    <scope>NUCLEOTIDE SEQUENCE [LARGE SCALE GENOMIC DNA]</scope>
    <source>
        <strain evidence="1 2">CGMCC 1.15917</strain>
    </source>
</reference>